<dbReference type="AlphaFoldDB" id="A0A444W248"/>
<evidence type="ECO:0000313" key="3">
    <source>
        <dbReference type="Proteomes" id="UP000290433"/>
    </source>
</evidence>
<name>A0A444W248_9FLAO</name>
<keyword evidence="1" id="KW-0472">Membrane</keyword>
<proteinExistence type="predicted"/>
<keyword evidence="1" id="KW-0812">Transmembrane</keyword>
<sequence length="38" mass="4508">MNFKKATFLSGFFVFKKFLQIAIQIPNSIFIFLLFFSN</sequence>
<feature type="transmembrane region" description="Helical" evidence="1">
    <location>
        <begin position="18"/>
        <end position="36"/>
    </location>
</feature>
<dbReference type="Proteomes" id="UP000290433">
    <property type="component" value="Unassembled WGS sequence"/>
</dbReference>
<comment type="caution">
    <text evidence="2">The sequence shown here is derived from an EMBL/GenBank/DDBJ whole genome shotgun (WGS) entry which is preliminary data.</text>
</comment>
<dbReference type="EMBL" id="JUIV01000002">
    <property type="protein sequence ID" value="RYJ39990.1"/>
    <property type="molecule type" value="Genomic_DNA"/>
</dbReference>
<organism evidence="2 3">
    <name type="scientific">Flavobacterium anhuiense</name>
    <dbReference type="NCBI Taxonomy" id="459526"/>
    <lineage>
        <taxon>Bacteria</taxon>
        <taxon>Pseudomonadati</taxon>
        <taxon>Bacteroidota</taxon>
        <taxon>Flavobacteriia</taxon>
        <taxon>Flavobacteriales</taxon>
        <taxon>Flavobacteriaceae</taxon>
        <taxon>Flavobacterium</taxon>
    </lineage>
</organism>
<gene>
    <name evidence="2" type="ORF">NU08_0746</name>
</gene>
<keyword evidence="1" id="KW-1133">Transmembrane helix</keyword>
<evidence type="ECO:0000256" key="1">
    <source>
        <dbReference type="SAM" id="Phobius"/>
    </source>
</evidence>
<accession>A0A444W248</accession>
<reference evidence="2 3" key="1">
    <citation type="submission" date="2014-12" db="EMBL/GenBank/DDBJ databases">
        <title>Genome sequence of Flavobacterium anhuiense RCM74.</title>
        <authorList>
            <person name="Kim J.F."/>
            <person name="Song J.Y."/>
            <person name="Kwak M.-J."/>
            <person name="Lee S.-W."/>
        </authorList>
    </citation>
    <scope>NUCLEOTIDE SEQUENCE [LARGE SCALE GENOMIC DNA]</scope>
    <source>
        <strain evidence="2 3">RCM74</strain>
    </source>
</reference>
<evidence type="ECO:0000313" key="2">
    <source>
        <dbReference type="EMBL" id="RYJ39990.1"/>
    </source>
</evidence>
<protein>
    <submittedName>
        <fullName evidence="2">Uncharacterized protein</fullName>
    </submittedName>
</protein>